<comment type="similarity">
    <text evidence="1">Belongs to the eukaryotic ATPase epsilon family.</text>
</comment>
<dbReference type="GO" id="GO:0046933">
    <property type="term" value="F:proton-transporting ATP synthase activity, rotational mechanism"/>
    <property type="evidence" value="ECO:0007669"/>
    <property type="project" value="InterPro"/>
</dbReference>
<evidence type="ECO:0000313" key="3">
    <source>
        <dbReference type="Proteomes" id="UP000887566"/>
    </source>
</evidence>
<feature type="region of interest" description="Disordered" evidence="2">
    <location>
        <begin position="380"/>
        <end position="441"/>
    </location>
</feature>
<dbReference type="Proteomes" id="UP000887566">
    <property type="component" value="Unplaced"/>
</dbReference>
<evidence type="ECO:0000313" key="4">
    <source>
        <dbReference type="WBParaSite" id="PSAMB.scaffold26size110003.g647.t1"/>
    </source>
</evidence>
<organism evidence="3 4">
    <name type="scientific">Plectus sambesii</name>
    <dbReference type="NCBI Taxonomy" id="2011161"/>
    <lineage>
        <taxon>Eukaryota</taxon>
        <taxon>Metazoa</taxon>
        <taxon>Ecdysozoa</taxon>
        <taxon>Nematoda</taxon>
        <taxon>Chromadorea</taxon>
        <taxon>Plectida</taxon>
        <taxon>Plectina</taxon>
        <taxon>Plectoidea</taxon>
        <taxon>Plectidae</taxon>
        <taxon>Plectus</taxon>
    </lineage>
</organism>
<evidence type="ECO:0000256" key="2">
    <source>
        <dbReference type="SAM" id="MobiDB-lite"/>
    </source>
</evidence>
<reference evidence="4" key="1">
    <citation type="submission" date="2022-11" db="UniProtKB">
        <authorList>
            <consortium name="WormBaseParasite"/>
        </authorList>
    </citation>
    <scope>IDENTIFICATION</scope>
</reference>
<dbReference type="Gene3D" id="1.10.1620.20">
    <property type="entry name" value="ATP synthase, F1 complex, epsilon subunit superfamily, mitochondrial"/>
    <property type="match status" value="1"/>
</dbReference>
<feature type="compositionally biased region" description="Basic and acidic residues" evidence="2">
    <location>
        <begin position="561"/>
        <end position="571"/>
    </location>
</feature>
<feature type="compositionally biased region" description="Polar residues" evidence="2">
    <location>
        <begin position="430"/>
        <end position="441"/>
    </location>
</feature>
<keyword evidence="3" id="KW-1185">Reference proteome</keyword>
<dbReference type="InterPro" id="IPR006721">
    <property type="entry name" value="ATP_synth_F1_esu_mt"/>
</dbReference>
<evidence type="ECO:0000256" key="1">
    <source>
        <dbReference type="ARBA" id="ARBA00009502"/>
    </source>
</evidence>
<dbReference type="CDD" id="cd12153">
    <property type="entry name" value="F1-ATPase_epsilon"/>
    <property type="match status" value="1"/>
</dbReference>
<dbReference type="Pfam" id="PF04627">
    <property type="entry name" value="ATP-synt_Eps"/>
    <property type="match status" value="1"/>
</dbReference>
<dbReference type="InterPro" id="IPR036742">
    <property type="entry name" value="ATP_synth_F1_esu_sf_mt"/>
</dbReference>
<feature type="region of interest" description="Disordered" evidence="2">
    <location>
        <begin position="29"/>
        <end position="62"/>
    </location>
</feature>
<name>A0A914VWB7_9BILA</name>
<proteinExistence type="inferred from homology"/>
<dbReference type="GO" id="GO:0045259">
    <property type="term" value="C:proton-transporting ATP synthase complex"/>
    <property type="evidence" value="ECO:0007669"/>
    <property type="project" value="InterPro"/>
</dbReference>
<accession>A0A914VWB7</accession>
<feature type="compositionally biased region" description="Basic and acidic residues" evidence="2">
    <location>
        <begin position="30"/>
        <end position="39"/>
    </location>
</feature>
<dbReference type="WBParaSite" id="PSAMB.scaffold26size110003.g647.t1">
    <property type="protein sequence ID" value="PSAMB.scaffold26size110003.g647.t1"/>
    <property type="gene ID" value="PSAMB.scaffold26size110003.g647"/>
</dbReference>
<dbReference type="GO" id="GO:0005743">
    <property type="term" value="C:mitochondrial inner membrane"/>
    <property type="evidence" value="ECO:0007669"/>
    <property type="project" value="InterPro"/>
</dbReference>
<protein>
    <submittedName>
        <fullName evidence="4">Uncharacterized protein</fullName>
    </submittedName>
</protein>
<dbReference type="AlphaFoldDB" id="A0A914VWB7"/>
<feature type="region of interest" description="Disordered" evidence="2">
    <location>
        <begin position="486"/>
        <end position="571"/>
    </location>
</feature>
<sequence>MTYWRAVGLNYVRYSQLAAEITRKCLKSSAAKEAEKRGGDPGAMDGVTMRTKQTDSGIDVSMSSPSDLALSFAGDRTSTDLGLLDLDSVLPDDDESWLYGPSAATSSSNSDTSDLIGWLQNAAATLEPKQRRALSQKLENIAKKKQVGDALPGSSLDPTDSLIAEIDGLLGDTIPKAQMQTRRDSVGSDEGEFYDAASDLDSTDPSLLIRTSTPQFGSSEEAMKLAAQTRTPSTQPALPAKLKVVTLQSPTVELSTPDFVTAEEKMLGRPAPPVALSPNISAIRPKSPAVDSLVPNAVKTHPELHPDLQDIQLLASMQEEDLRKALEKLQQQRLRKLSQNSAENANGGGVPATNGGRRAPAPIGNANMDRFDALAREVSLQQQQTRDAPQSAFGASPAAARVTQQQPRRSLEARVGGAAVRTKSPRPVNSFPSNLNGTSLQKSLPNLASSRSTEFSNRQNAEMYCEQGSCNDINDRVSPAPNALVKKSGLRQPTPRRVSVGLGVRSGIPSPSPARTSIPMPTSGIKRVSAVGNGRPSTGQPAPPVASRPVGGGGAQSQQRQLDDSWKEDCF</sequence>
<dbReference type="SUPFAM" id="SSF48690">
    <property type="entry name" value="Epsilon subunit of mitochondrial F1F0-ATP synthase"/>
    <property type="match status" value="1"/>
</dbReference>
<feature type="compositionally biased region" description="Polar residues" evidence="2">
    <location>
        <begin position="50"/>
        <end position="62"/>
    </location>
</feature>
<feature type="region of interest" description="Disordered" evidence="2">
    <location>
        <begin position="337"/>
        <end position="364"/>
    </location>
</feature>